<feature type="compositionally biased region" description="Acidic residues" evidence="1">
    <location>
        <begin position="109"/>
        <end position="126"/>
    </location>
</feature>
<evidence type="ECO:0000256" key="1">
    <source>
        <dbReference type="SAM" id="MobiDB-lite"/>
    </source>
</evidence>
<protein>
    <recommendedName>
        <fullName evidence="2">DRBM domain-containing protein</fullName>
    </recommendedName>
</protein>
<evidence type="ECO:0000259" key="2">
    <source>
        <dbReference type="SMART" id="SM00358"/>
    </source>
</evidence>
<comment type="caution">
    <text evidence="3">The sequence shown here is derived from an EMBL/GenBank/DDBJ whole genome shotgun (WGS) entry which is preliminary data.</text>
</comment>
<feature type="compositionally biased region" description="Basic and acidic residues" evidence="1">
    <location>
        <begin position="62"/>
        <end position="75"/>
    </location>
</feature>
<gene>
    <name evidence="3" type="ORF">PGLA2088_LOCUS29470</name>
</gene>
<accession>A0A813KCR6</accession>
<proteinExistence type="predicted"/>
<organism evidence="3 4">
    <name type="scientific">Polarella glacialis</name>
    <name type="common">Dinoflagellate</name>
    <dbReference type="NCBI Taxonomy" id="89957"/>
    <lineage>
        <taxon>Eukaryota</taxon>
        <taxon>Sar</taxon>
        <taxon>Alveolata</taxon>
        <taxon>Dinophyceae</taxon>
        <taxon>Suessiales</taxon>
        <taxon>Suessiaceae</taxon>
        <taxon>Polarella</taxon>
    </lineage>
</organism>
<feature type="domain" description="DRBM" evidence="2">
    <location>
        <begin position="10"/>
        <end position="86"/>
    </location>
</feature>
<feature type="compositionally biased region" description="Basic residues" evidence="1">
    <location>
        <begin position="153"/>
        <end position="162"/>
    </location>
</feature>
<dbReference type="AlphaFoldDB" id="A0A813KCR6"/>
<dbReference type="Proteomes" id="UP000626109">
    <property type="component" value="Unassembled WGS sequence"/>
</dbReference>
<dbReference type="Pfam" id="PF00035">
    <property type="entry name" value="dsrm"/>
    <property type="match status" value="1"/>
</dbReference>
<dbReference type="Gene3D" id="3.30.160.20">
    <property type="match status" value="1"/>
</dbReference>
<dbReference type="SMART" id="SM00358">
    <property type="entry name" value="DSRM"/>
    <property type="match status" value="1"/>
</dbReference>
<name>A0A813KCR6_POLGL</name>
<dbReference type="InterPro" id="IPR014720">
    <property type="entry name" value="dsRBD_dom"/>
</dbReference>
<reference evidence="3" key="1">
    <citation type="submission" date="2021-02" db="EMBL/GenBank/DDBJ databases">
        <authorList>
            <person name="Dougan E. K."/>
            <person name="Rhodes N."/>
            <person name="Thang M."/>
            <person name="Chan C."/>
        </authorList>
    </citation>
    <scope>NUCLEOTIDE SEQUENCE</scope>
</reference>
<feature type="compositionally biased region" description="Basic and acidic residues" evidence="1">
    <location>
        <begin position="97"/>
        <end position="108"/>
    </location>
</feature>
<sequence length="293" mass="31913">VVSARDLATPVESLQALVQKASKDGTSTKEQILYTFEEEDVEFGTTFVCTVELLAPGVKISHSGEARENKREAKKSAAQAALRDPEVYRLLPPLLAKAREAQPAKEEATASEDEASDESADSEAESEEKRDNSGPVLSAKDKKKQLAAEQRAKKLAGRKAGKTAKIAEALKAALESSEEEEESEAEEEEQTSEEEEVDSEEEEEEDDSDDGKIDAAALAEKKAVIKVALLAAKKQRPGKRLVEKTNAAAAEAKDNMDKKKHAEKAAFKDINLADKVKDTRKQENFGATKFIKP</sequence>
<evidence type="ECO:0000313" key="4">
    <source>
        <dbReference type="Proteomes" id="UP000626109"/>
    </source>
</evidence>
<feature type="non-terminal residue" evidence="3">
    <location>
        <position position="1"/>
    </location>
</feature>
<dbReference type="EMBL" id="CAJNNW010028332">
    <property type="protein sequence ID" value="CAE8695654.1"/>
    <property type="molecule type" value="Genomic_DNA"/>
</dbReference>
<feature type="compositionally biased region" description="Acidic residues" evidence="1">
    <location>
        <begin position="176"/>
        <end position="209"/>
    </location>
</feature>
<feature type="region of interest" description="Disordered" evidence="1">
    <location>
        <begin position="59"/>
        <end position="215"/>
    </location>
</feature>
<evidence type="ECO:0000313" key="3">
    <source>
        <dbReference type="EMBL" id="CAE8695654.1"/>
    </source>
</evidence>